<sequence length="361" mass="41841">MFKKFLIGFGMLAILLTITPFIAVDYWWIRAFDFPHIQLTFLTALAIVTYFIKFDFKSKKDYIFMTILVGCCVFQFAKIYPYTAFAGYDVLNASENTDNSIKILTANVLQKNKKSQKIINEINVLKPDIILLTEVNKRWLNELNKSATNSYRYKHEIPLDNAYGMALYSNLELINPQTKYLVSDSIPSIEVKVILKGGDTIQMYAIHPTPPMPQENSMSTDRDTEMMFTAKMSLESDLPVIVLGDFNDVAWSETSQLFKNVSELLDARIGRGLFNTYSADSYILKWPLDHIFISKEFRVKKMEVREDIHSDHYPLYTDFSFEPEKAFEQKPKQVDKEDLKAANDQIKNFEKNDPRTKKLNK</sequence>
<protein>
    <submittedName>
        <fullName evidence="12">Endonuclease</fullName>
    </submittedName>
</protein>
<keyword evidence="6" id="KW-0378">Hydrolase</keyword>
<comment type="cofactor">
    <cofactor evidence="1">
        <name>Mn(2+)</name>
        <dbReference type="ChEBI" id="CHEBI:29035"/>
    </cofactor>
</comment>
<dbReference type="AlphaFoldDB" id="A0A1B8TWL4"/>
<dbReference type="Gene3D" id="3.60.10.10">
    <property type="entry name" value="Endonuclease/exonuclease/phosphatase"/>
    <property type="match status" value="1"/>
</dbReference>
<keyword evidence="13" id="KW-1185">Reference proteome</keyword>
<evidence type="ECO:0000256" key="5">
    <source>
        <dbReference type="ARBA" id="ARBA00022763"/>
    </source>
</evidence>
<evidence type="ECO:0000256" key="2">
    <source>
        <dbReference type="ARBA" id="ARBA00001946"/>
    </source>
</evidence>
<evidence type="ECO:0000256" key="9">
    <source>
        <dbReference type="SAM" id="MobiDB-lite"/>
    </source>
</evidence>
<dbReference type="EMBL" id="LSFM01000022">
    <property type="protein sequence ID" value="OBY64037.1"/>
    <property type="molecule type" value="Genomic_DNA"/>
</dbReference>
<dbReference type="GO" id="GO:0006281">
    <property type="term" value="P:DNA repair"/>
    <property type="evidence" value="ECO:0007669"/>
    <property type="project" value="UniProtKB-KW"/>
</dbReference>
<dbReference type="SUPFAM" id="SSF56219">
    <property type="entry name" value="DNase I-like"/>
    <property type="match status" value="1"/>
</dbReference>
<keyword evidence="10" id="KW-0472">Membrane</keyword>
<evidence type="ECO:0000256" key="10">
    <source>
        <dbReference type="SAM" id="Phobius"/>
    </source>
</evidence>
<evidence type="ECO:0000313" key="12">
    <source>
        <dbReference type="EMBL" id="OBY64037.1"/>
    </source>
</evidence>
<dbReference type="PANTHER" id="PTHR15822">
    <property type="entry name" value="TRAF AND TNF RECEPTOR-ASSOCIATED PROTEIN"/>
    <property type="match status" value="1"/>
</dbReference>
<keyword evidence="7" id="KW-0460">Magnesium</keyword>
<gene>
    <name evidence="12" type="ORF">LPB3_06435</name>
</gene>
<evidence type="ECO:0000256" key="3">
    <source>
        <dbReference type="ARBA" id="ARBA00022722"/>
    </source>
</evidence>
<keyword evidence="5" id="KW-0227">DNA damage</keyword>
<dbReference type="InterPro" id="IPR005135">
    <property type="entry name" value="Endo/exonuclease/phosphatase"/>
</dbReference>
<evidence type="ECO:0000256" key="4">
    <source>
        <dbReference type="ARBA" id="ARBA00022723"/>
    </source>
</evidence>
<evidence type="ECO:0000256" key="6">
    <source>
        <dbReference type="ARBA" id="ARBA00022801"/>
    </source>
</evidence>
<dbReference type="GO" id="GO:0004519">
    <property type="term" value="F:endonuclease activity"/>
    <property type="evidence" value="ECO:0007669"/>
    <property type="project" value="UniProtKB-KW"/>
</dbReference>
<evidence type="ECO:0000313" key="13">
    <source>
        <dbReference type="Proteomes" id="UP000092584"/>
    </source>
</evidence>
<proteinExistence type="predicted"/>
<keyword evidence="10" id="KW-1133">Transmembrane helix</keyword>
<dbReference type="KEGG" id="pob:LPB03_06050"/>
<feature type="domain" description="Endonuclease/exonuclease/phosphatase" evidence="11">
    <location>
        <begin position="104"/>
        <end position="312"/>
    </location>
</feature>
<dbReference type="Pfam" id="PF03372">
    <property type="entry name" value="Exo_endo_phos"/>
    <property type="match status" value="1"/>
</dbReference>
<dbReference type="GO" id="GO:0046872">
    <property type="term" value="F:metal ion binding"/>
    <property type="evidence" value="ECO:0007669"/>
    <property type="project" value="UniProtKB-KW"/>
</dbReference>
<dbReference type="RefSeq" id="WP_065318789.1">
    <property type="nucleotide sequence ID" value="NZ_CP017477.1"/>
</dbReference>
<dbReference type="GO" id="GO:0016787">
    <property type="term" value="F:hydrolase activity"/>
    <property type="evidence" value="ECO:0007669"/>
    <property type="project" value="UniProtKB-KW"/>
</dbReference>
<name>A0A1B8TWL4_9FLAO</name>
<feature type="transmembrane region" description="Helical" evidence="10">
    <location>
        <begin position="64"/>
        <end position="82"/>
    </location>
</feature>
<dbReference type="OrthoDB" id="9796594at2"/>
<dbReference type="Proteomes" id="UP000092584">
    <property type="component" value="Unassembled WGS sequence"/>
</dbReference>
<keyword evidence="12" id="KW-0255">Endonuclease</keyword>
<evidence type="ECO:0000256" key="1">
    <source>
        <dbReference type="ARBA" id="ARBA00001936"/>
    </source>
</evidence>
<keyword evidence="4" id="KW-0479">Metal-binding</keyword>
<keyword evidence="10" id="KW-0812">Transmembrane</keyword>
<keyword evidence="8" id="KW-0234">DNA repair</keyword>
<dbReference type="InterPro" id="IPR051547">
    <property type="entry name" value="TDP2-like"/>
</dbReference>
<reference evidence="13" key="1">
    <citation type="submission" date="2016-02" db="EMBL/GenBank/DDBJ databases">
        <authorList>
            <person name="Shin S.-K."/>
            <person name="Yi H."/>
            <person name="Kim E."/>
        </authorList>
    </citation>
    <scope>NUCLEOTIDE SEQUENCE [LARGE SCALE GENOMIC DNA]</scope>
    <source>
        <strain evidence="13">LPB0003</strain>
    </source>
</reference>
<feature type="region of interest" description="Disordered" evidence="9">
    <location>
        <begin position="329"/>
        <end position="361"/>
    </location>
</feature>
<accession>A0A1B8TWL4</accession>
<evidence type="ECO:0000256" key="7">
    <source>
        <dbReference type="ARBA" id="ARBA00022842"/>
    </source>
</evidence>
<dbReference type="InterPro" id="IPR036691">
    <property type="entry name" value="Endo/exonu/phosph_ase_sf"/>
</dbReference>
<comment type="caution">
    <text evidence="12">The sequence shown here is derived from an EMBL/GenBank/DDBJ whole genome shotgun (WGS) entry which is preliminary data.</text>
</comment>
<evidence type="ECO:0000256" key="8">
    <source>
        <dbReference type="ARBA" id="ARBA00023204"/>
    </source>
</evidence>
<feature type="transmembrane region" description="Helical" evidence="10">
    <location>
        <begin position="7"/>
        <end position="29"/>
    </location>
</feature>
<evidence type="ECO:0000259" key="11">
    <source>
        <dbReference type="Pfam" id="PF03372"/>
    </source>
</evidence>
<feature type="transmembrane region" description="Helical" evidence="10">
    <location>
        <begin position="35"/>
        <end position="52"/>
    </location>
</feature>
<keyword evidence="3" id="KW-0540">Nuclease</keyword>
<dbReference type="PANTHER" id="PTHR15822:SF4">
    <property type="entry name" value="TYROSYL-DNA PHOSPHODIESTERASE 2"/>
    <property type="match status" value="1"/>
</dbReference>
<organism evidence="12 13">
    <name type="scientific">Polaribacter vadi</name>
    <dbReference type="NCBI Taxonomy" id="1774273"/>
    <lineage>
        <taxon>Bacteria</taxon>
        <taxon>Pseudomonadati</taxon>
        <taxon>Bacteroidota</taxon>
        <taxon>Flavobacteriia</taxon>
        <taxon>Flavobacteriales</taxon>
        <taxon>Flavobacteriaceae</taxon>
    </lineage>
</organism>
<comment type="cofactor">
    <cofactor evidence="2">
        <name>Mg(2+)</name>
        <dbReference type="ChEBI" id="CHEBI:18420"/>
    </cofactor>
</comment>